<evidence type="ECO:0000256" key="1">
    <source>
        <dbReference type="ARBA" id="ARBA00009275"/>
    </source>
</evidence>
<proteinExistence type="inferred from homology"/>
<protein>
    <submittedName>
        <fullName evidence="5">Deoxyribonuclease</fullName>
    </submittedName>
</protein>
<feature type="binding site" evidence="4">
    <location>
        <position position="128"/>
    </location>
    <ligand>
        <name>a divalent metal cation</name>
        <dbReference type="ChEBI" id="CHEBI:60240"/>
        <label>2</label>
    </ligand>
</feature>
<evidence type="ECO:0000313" key="5">
    <source>
        <dbReference type="EMBL" id="GGO73758.1"/>
    </source>
</evidence>
<dbReference type="AlphaFoldDB" id="A0A917Z5Y5"/>
<dbReference type="InterPro" id="IPR001130">
    <property type="entry name" value="TatD-like"/>
</dbReference>
<evidence type="ECO:0000313" key="6">
    <source>
        <dbReference type="Proteomes" id="UP000606935"/>
    </source>
</evidence>
<dbReference type="PIRSF" id="PIRSF005902">
    <property type="entry name" value="DNase_TatD"/>
    <property type="match status" value="1"/>
</dbReference>
<dbReference type="Pfam" id="PF01026">
    <property type="entry name" value="TatD_DNase"/>
    <property type="match status" value="1"/>
</dbReference>
<dbReference type="SUPFAM" id="SSF51556">
    <property type="entry name" value="Metallo-dependent hydrolases"/>
    <property type="match status" value="1"/>
</dbReference>
<dbReference type="PROSITE" id="PS01137">
    <property type="entry name" value="TATD_1"/>
    <property type="match status" value="1"/>
</dbReference>
<evidence type="ECO:0000256" key="3">
    <source>
        <dbReference type="ARBA" id="ARBA00022801"/>
    </source>
</evidence>
<dbReference type="PANTHER" id="PTHR46124">
    <property type="entry name" value="D-AMINOACYL-TRNA DEACYLASE"/>
    <property type="match status" value="1"/>
</dbReference>
<dbReference type="RefSeq" id="WP_188698241.1">
    <property type="nucleotide sequence ID" value="NZ_BMLS01000007.1"/>
</dbReference>
<keyword evidence="6" id="KW-1185">Reference proteome</keyword>
<evidence type="ECO:0000256" key="4">
    <source>
        <dbReference type="PIRSR" id="PIRSR005902-1"/>
    </source>
</evidence>
<organism evidence="5 6">
    <name type="scientific">Bowmanella pacifica</name>
    <dbReference type="NCBI Taxonomy" id="502051"/>
    <lineage>
        <taxon>Bacteria</taxon>
        <taxon>Pseudomonadati</taxon>
        <taxon>Pseudomonadota</taxon>
        <taxon>Gammaproteobacteria</taxon>
        <taxon>Alteromonadales</taxon>
        <taxon>Alteromonadaceae</taxon>
        <taxon>Bowmanella</taxon>
    </lineage>
</organism>
<feature type="binding site" evidence="4">
    <location>
        <position position="202"/>
    </location>
    <ligand>
        <name>a divalent metal cation</name>
        <dbReference type="ChEBI" id="CHEBI:60240"/>
        <label>1</label>
    </ligand>
</feature>
<dbReference type="InterPro" id="IPR032466">
    <property type="entry name" value="Metal_Hydrolase"/>
</dbReference>
<dbReference type="GO" id="GO:0046872">
    <property type="term" value="F:metal ion binding"/>
    <property type="evidence" value="ECO:0007669"/>
    <property type="project" value="UniProtKB-KW"/>
</dbReference>
<dbReference type="Proteomes" id="UP000606935">
    <property type="component" value="Unassembled WGS sequence"/>
</dbReference>
<feature type="binding site" evidence="4">
    <location>
        <position position="7"/>
    </location>
    <ligand>
        <name>a divalent metal cation</name>
        <dbReference type="ChEBI" id="CHEBI:60240"/>
        <label>1</label>
    </ligand>
</feature>
<dbReference type="CDD" id="cd01310">
    <property type="entry name" value="TatD_DNAse"/>
    <property type="match status" value="1"/>
</dbReference>
<dbReference type="GO" id="GO:0005829">
    <property type="term" value="C:cytosol"/>
    <property type="evidence" value="ECO:0007669"/>
    <property type="project" value="TreeGrafter"/>
</dbReference>
<dbReference type="PROSITE" id="PS01091">
    <property type="entry name" value="TATD_3"/>
    <property type="match status" value="1"/>
</dbReference>
<dbReference type="InterPro" id="IPR018228">
    <property type="entry name" value="DNase_TatD-rel_CS"/>
</dbReference>
<comment type="similarity">
    <text evidence="1">Belongs to the metallo-dependent hydrolases superfamily. TatD-type hydrolase family.</text>
</comment>
<feature type="binding site" evidence="4">
    <location>
        <position position="93"/>
    </location>
    <ligand>
        <name>a divalent metal cation</name>
        <dbReference type="ChEBI" id="CHEBI:60240"/>
        <label>1</label>
    </ligand>
</feature>
<dbReference type="FunFam" id="3.20.20.140:FF:000005">
    <property type="entry name" value="TatD family hydrolase"/>
    <property type="match status" value="1"/>
</dbReference>
<reference evidence="5" key="2">
    <citation type="submission" date="2020-09" db="EMBL/GenBank/DDBJ databases">
        <authorList>
            <person name="Sun Q."/>
            <person name="Zhou Y."/>
        </authorList>
    </citation>
    <scope>NUCLEOTIDE SEQUENCE</scope>
    <source>
        <strain evidence="5">CGMCC 1.7086</strain>
    </source>
</reference>
<feature type="binding site" evidence="4">
    <location>
        <position position="5"/>
    </location>
    <ligand>
        <name>a divalent metal cation</name>
        <dbReference type="ChEBI" id="CHEBI:60240"/>
        <label>1</label>
    </ligand>
</feature>
<evidence type="ECO:0000256" key="2">
    <source>
        <dbReference type="ARBA" id="ARBA00022723"/>
    </source>
</evidence>
<reference evidence="5" key="1">
    <citation type="journal article" date="2014" name="Int. J. Syst. Evol. Microbiol.">
        <title>Complete genome sequence of Corynebacterium casei LMG S-19264T (=DSM 44701T), isolated from a smear-ripened cheese.</title>
        <authorList>
            <consortium name="US DOE Joint Genome Institute (JGI-PGF)"/>
            <person name="Walter F."/>
            <person name="Albersmeier A."/>
            <person name="Kalinowski J."/>
            <person name="Ruckert C."/>
        </authorList>
    </citation>
    <scope>NUCLEOTIDE SEQUENCE</scope>
    <source>
        <strain evidence="5">CGMCC 1.7086</strain>
    </source>
</reference>
<dbReference type="PANTHER" id="PTHR46124:SF3">
    <property type="entry name" value="HYDROLASE"/>
    <property type="match status" value="1"/>
</dbReference>
<dbReference type="EMBL" id="BMLS01000007">
    <property type="protein sequence ID" value="GGO73758.1"/>
    <property type="molecule type" value="Genomic_DNA"/>
</dbReference>
<comment type="caution">
    <text evidence="5">The sequence shown here is derived from an EMBL/GenBank/DDBJ whole genome shotgun (WGS) entry which is preliminary data.</text>
</comment>
<keyword evidence="3" id="KW-0378">Hydrolase</keyword>
<keyword evidence="2 4" id="KW-0479">Metal-binding</keyword>
<gene>
    <name evidence="5" type="ORF">GCM10010982_35030</name>
</gene>
<dbReference type="GO" id="GO:0016788">
    <property type="term" value="F:hydrolase activity, acting on ester bonds"/>
    <property type="evidence" value="ECO:0007669"/>
    <property type="project" value="InterPro"/>
</dbReference>
<name>A0A917Z5Y5_9ALTE</name>
<sequence>MIDSHCHLDFAAFDADRQAQIDLAVSKGVSDFIIPGVSAAQWPALIRLCQRTPALHFALGLHPHFLTDYQPENLALLDSLLQQHRSAVVAVGEIGIDLAIDVDPSLQEKLFCTQLELAKQYKLPAIVHHRKSHHRIMHCLKATKFDQGGVLHAFSGSLQQAQHYLDMGFKLGIGGTITYPRAVKTRDTVRQLPLEGIVLETDSPDMPIMGRQGLRNSPVYLEQVRDCLADLLGMDSLSVERQTDNNVQRLFKLGN</sequence>
<feature type="binding site" evidence="4">
    <location>
        <position position="152"/>
    </location>
    <ligand>
        <name>a divalent metal cation</name>
        <dbReference type="ChEBI" id="CHEBI:60240"/>
        <label>2</label>
    </ligand>
</feature>
<dbReference type="Gene3D" id="3.20.20.140">
    <property type="entry name" value="Metal-dependent hydrolases"/>
    <property type="match status" value="1"/>
</dbReference>
<accession>A0A917Z5Y5</accession>